<dbReference type="GO" id="GO:0005634">
    <property type="term" value="C:nucleus"/>
    <property type="evidence" value="ECO:0007669"/>
    <property type="project" value="UniProtKB-SubCell"/>
</dbReference>
<evidence type="ECO:0000313" key="9">
    <source>
        <dbReference type="EMBL" id="GJM97012.1"/>
    </source>
</evidence>
<reference evidence="9" key="2">
    <citation type="submission" date="2021-12" db="EMBL/GenBank/DDBJ databases">
        <title>Resequencing data analysis of finger millet.</title>
        <authorList>
            <person name="Hatakeyama M."/>
            <person name="Aluri S."/>
            <person name="Balachadran M.T."/>
            <person name="Sivarajan S.R."/>
            <person name="Poveda L."/>
            <person name="Shimizu-Inatsugi R."/>
            <person name="Schlapbach R."/>
            <person name="Sreeman S.M."/>
            <person name="Shimizu K.K."/>
        </authorList>
    </citation>
    <scope>NUCLEOTIDE SEQUENCE</scope>
</reference>
<feature type="transmembrane region" description="Helical" evidence="7">
    <location>
        <begin position="122"/>
        <end position="145"/>
    </location>
</feature>
<evidence type="ECO:0000256" key="6">
    <source>
        <dbReference type="PROSITE-ProRule" id="PRU00176"/>
    </source>
</evidence>
<dbReference type="Proteomes" id="UP001054889">
    <property type="component" value="Unassembled WGS sequence"/>
</dbReference>
<keyword evidence="7" id="KW-0812">Transmembrane</keyword>
<evidence type="ECO:0000256" key="5">
    <source>
        <dbReference type="ARBA" id="ARBA00023242"/>
    </source>
</evidence>
<dbReference type="GO" id="GO:0003729">
    <property type="term" value="F:mRNA binding"/>
    <property type="evidence" value="ECO:0007669"/>
    <property type="project" value="InterPro"/>
</dbReference>
<evidence type="ECO:0000256" key="2">
    <source>
        <dbReference type="ARBA" id="ARBA00004496"/>
    </source>
</evidence>
<evidence type="ECO:0000256" key="3">
    <source>
        <dbReference type="ARBA" id="ARBA00022490"/>
    </source>
</evidence>
<comment type="caution">
    <text evidence="9">The sequence shown here is derived from an EMBL/GenBank/DDBJ whole genome shotgun (WGS) entry which is preliminary data.</text>
</comment>
<gene>
    <name evidence="9" type="primary">ga13902</name>
    <name evidence="9" type="ORF">PR202_ga13902</name>
</gene>
<evidence type="ECO:0000259" key="8">
    <source>
        <dbReference type="PROSITE" id="PS50102"/>
    </source>
</evidence>
<dbReference type="InterPro" id="IPR033744">
    <property type="entry name" value="RRM_RBM8"/>
</dbReference>
<keyword evidence="5" id="KW-0539">Nucleus</keyword>
<keyword evidence="4 6" id="KW-0694">RNA-binding</keyword>
<reference evidence="9" key="1">
    <citation type="journal article" date="2018" name="DNA Res.">
        <title>Multiple hybrid de novo genome assembly of finger millet, an orphan allotetraploid crop.</title>
        <authorList>
            <person name="Hatakeyama M."/>
            <person name="Aluri S."/>
            <person name="Balachadran M.T."/>
            <person name="Sivarajan S.R."/>
            <person name="Patrignani A."/>
            <person name="Gruter S."/>
            <person name="Poveda L."/>
            <person name="Shimizu-Inatsugi R."/>
            <person name="Baeten J."/>
            <person name="Francoijs K.J."/>
            <person name="Nataraja K.N."/>
            <person name="Reddy Y.A.N."/>
            <person name="Phadnis S."/>
            <person name="Ravikumar R.L."/>
            <person name="Schlapbach R."/>
            <person name="Sreeman S.M."/>
            <person name="Shimizu K.K."/>
        </authorList>
    </citation>
    <scope>NUCLEOTIDE SEQUENCE</scope>
</reference>
<dbReference type="PANTHER" id="PTHR45894">
    <property type="entry name" value="RNA-BINDING PROTEIN 8A"/>
    <property type="match status" value="1"/>
</dbReference>
<accession>A0AAV5CF73</accession>
<dbReference type="AlphaFoldDB" id="A0AAV5CF73"/>
<dbReference type="GO" id="GO:0005737">
    <property type="term" value="C:cytoplasm"/>
    <property type="evidence" value="ECO:0007669"/>
    <property type="project" value="UniProtKB-SubCell"/>
</dbReference>
<dbReference type="SMART" id="SM00360">
    <property type="entry name" value="RRM"/>
    <property type="match status" value="1"/>
</dbReference>
<keyword evidence="7" id="KW-0472">Membrane</keyword>
<dbReference type="Pfam" id="PF00076">
    <property type="entry name" value="RRM_1"/>
    <property type="match status" value="1"/>
</dbReference>
<evidence type="ECO:0000256" key="7">
    <source>
        <dbReference type="SAM" id="Phobius"/>
    </source>
</evidence>
<dbReference type="Gene3D" id="3.30.70.330">
    <property type="match status" value="1"/>
</dbReference>
<keyword evidence="7" id="KW-1133">Transmembrane helix</keyword>
<feature type="domain" description="RRM" evidence="8">
    <location>
        <begin position="32"/>
        <end position="110"/>
    </location>
</feature>
<dbReference type="InterPro" id="IPR035979">
    <property type="entry name" value="RBD_domain_sf"/>
</dbReference>
<evidence type="ECO:0000256" key="1">
    <source>
        <dbReference type="ARBA" id="ARBA00004123"/>
    </source>
</evidence>
<dbReference type="InterPro" id="IPR012677">
    <property type="entry name" value="Nucleotide-bd_a/b_plait_sf"/>
</dbReference>
<dbReference type="EMBL" id="BQKI01000006">
    <property type="protein sequence ID" value="GJM97012.1"/>
    <property type="molecule type" value="Genomic_DNA"/>
</dbReference>
<dbReference type="SUPFAM" id="SSF54928">
    <property type="entry name" value="RNA-binding domain, RBD"/>
    <property type="match status" value="1"/>
</dbReference>
<proteinExistence type="predicted"/>
<protein>
    <recommendedName>
        <fullName evidence="8">RRM domain-containing protein</fullName>
    </recommendedName>
</protein>
<comment type="subcellular location">
    <subcellularLocation>
        <location evidence="2">Cytoplasm</location>
    </subcellularLocation>
    <subcellularLocation>
        <location evidence="1">Nucleus</location>
    </subcellularLocation>
</comment>
<dbReference type="InterPro" id="IPR000504">
    <property type="entry name" value="RRM_dom"/>
</dbReference>
<evidence type="ECO:0000313" key="10">
    <source>
        <dbReference type="Proteomes" id="UP001054889"/>
    </source>
</evidence>
<keyword evidence="10" id="KW-1185">Reference proteome</keyword>
<organism evidence="9 10">
    <name type="scientific">Eleusine coracana subsp. coracana</name>
    <dbReference type="NCBI Taxonomy" id="191504"/>
    <lineage>
        <taxon>Eukaryota</taxon>
        <taxon>Viridiplantae</taxon>
        <taxon>Streptophyta</taxon>
        <taxon>Embryophyta</taxon>
        <taxon>Tracheophyta</taxon>
        <taxon>Spermatophyta</taxon>
        <taxon>Magnoliopsida</taxon>
        <taxon>Liliopsida</taxon>
        <taxon>Poales</taxon>
        <taxon>Poaceae</taxon>
        <taxon>PACMAD clade</taxon>
        <taxon>Chloridoideae</taxon>
        <taxon>Cynodonteae</taxon>
        <taxon>Eleusininae</taxon>
        <taxon>Eleusine</taxon>
    </lineage>
</organism>
<dbReference type="GO" id="GO:0006396">
    <property type="term" value="P:RNA processing"/>
    <property type="evidence" value="ECO:0007669"/>
    <property type="project" value="InterPro"/>
</dbReference>
<dbReference type="PRINTS" id="PR01738">
    <property type="entry name" value="RNABINDINGM8"/>
</dbReference>
<keyword evidence="3" id="KW-0963">Cytoplasm</keyword>
<dbReference type="CDD" id="cd12324">
    <property type="entry name" value="RRM_RBM8"/>
    <property type="match status" value="1"/>
</dbReference>
<name>A0AAV5CF73_ELECO</name>
<evidence type="ECO:0000256" key="4">
    <source>
        <dbReference type="ARBA" id="ARBA00022884"/>
    </source>
</evidence>
<dbReference type="InterPro" id="IPR008111">
    <property type="entry name" value="RNA-bd_8"/>
</dbReference>
<dbReference type="PROSITE" id="PS50102">
    <property type="entry name" value="RRM"/>
    <property type="match status" value="1"/>
</dbReference>
<sequence>MPPSVDKIVQDINNNAQMWCLAGAKGLPIEGWTIVVSGVKEDAEEIDLHDVFSEFGHVKDLHYNLERRTGYAKGYALIEYESFEEAQRAIREMNGTQLLTKTVYVDWAFSRGPIQNLMSTRYAVLLSTTTIVIVVPACGGLSVLLSTTTIVIVPACGGLSTASSTQGSADYDNDEVPQLQQQESKALSLAAALMMNAKLWRRLLSATMMKQGQRQEKQGLTLTERRR</sequence>